<accession>A0A383VPW1</accession>
<dbReference type="STRING" id="3088.A0A383VPW1"/>
<dbReference type="PANTHER" id="PTHR43173:SF28">
    <property type="entry name" value="AARF DOMAIN CONTAINING KINASE 5"/>
    <property type="match status" value="1"/>
</dbReference>
<gene>
    <name evidence="4" type="ORF">BQ4739_LOCUS7349</name>
</gene>
<proteinExistence type="inferred from homology"/>
<dbReference type="CDD" id="cd13969">
    <property type="entry name" value="ADCK1-like"/>
    <property type="match status" value="1"/>
</dbReference>
<dbReference type="PANTHER" id="PTHR43173">
    <property type="entry name" value="ABC1 FAMILY PROTEIN"/>
    <property type="match status" value="1"/>
</dbReference>
<dbReference type="SUPFAM" id="SSF56112">
    <property type="entry name" value="Protein kinase-like (PK-like)"/>
    <property type="match status" value="1"/>
</dbReference>
<feature type="domain" description="ABC1 atypical kinase-like" evidence="3">
    <location>
        <begin position="323"/>
        <end position="599"/>
    </location>
</feature>
<dbReference type="InterPro" id="IPR011009">
    <property type="entry name" value="Kinase-like_dom_sf"/>
</dbReference>
<feature type="compositionally biased region" description="Polar residues" evidence="2">
    <location>
        <begin position="52"/>
        <end position="75"/>
    </location>
</feature>
<organism evidence="4 5">
    <name type="scientific">Tetradesmus obliquus</name>
    <name type="common">Green alga</name>
    <name type="synonym">Acutodesmus obliquus</name>
    <dbReference type="NCBI Taxonomy" id="3088"/>
    <lineage>
        <taxon>Eukaryota</taxon>
        <taxon>Viridiplantae</taxon>
        <taxon>Chlorophyta</taxon>
        <taxon>core chlorophytes</taxon>
        <taxon>Chlorophyceae</taxon>
        <taxon>CS clade</taxon>
        <taxon>Sphaeropleales</taxon>
        <taxon>Scenedesmaceae</taxon>
        <taxon>Tetradesmus</taxon>
    </lineage>
</organism>
<evidence type="ECO:0000313" key="5">
    <source>
        <dbReference type="Proteomes" id="UP000256970"/>
    </source>
</evidence>
<protein>
    <recommendedName>
        <fullName evidence="3">ABC1 atypical kinase-like domain-containing protein</fullName>
    </recommendedName>
</protein>
<dbReference type="InterPro" id="IPR004147">
    <property type="entry name" value="ABC1_dom"/>
</dbReference>
<reference evidence="4 5" key="1">
    <citation type="submission" date="2016-10" db="EMBL/GenBank/DDBJ databases">
        <authorList>
            <person name="Cai Z."/>
        </authorList>
    </citation>
    <scope>NUCLEOTIDE SEQUENCE [LARGE SCALE GENOMIC DNA]</scope>
</reference>
<keyword evidence="5" id="KW-1185">Reference proteome</keyword>
<dbReference type="InterPro" id="IPR045307">
    <property type="entry name" value="ADCK1_dom"/>
</dbReference>
<dbReference type="EMBL" id="FNXT01000763">
    <property type="protein sequence ID" value="SZX66923.1"/>
    <property type="molecule type" value="Genomic_DNA"/>
</dbReference>
<dbReference type="AlphaFoldDB" id="A0A383VPW1"/>
<feature type="region of interest" description="Disordered" evidence="2">
    <location>
        <begin position="1"/>
        <end position="77"/>
    </location>
</feature>
<evidence type="ECO:0000259" key="3">
    <source>
        <dbReference type="Pfam" id="PF03109"/>
    </source>
</evidence>
<name>A0A383VPW1_TETOB</name>
<sequence length="757" mass="79886">MPLKQQKQAGQAAAPAGCIEPQQPQQQQPQQPQPLQSTVLKHQQQQQGGSSCYSKVSSWLNSTGSSSRPDASQSRAAGPLLSRATSLLWYIGLGGMLYPRASAVSSSSRGSTASRGLQRQAQAAVGTAAPVASNTPAATTAAAAAAAPATAAVGPPGHPKPVLPIGPHYTTKAFPASHPLPLQAEQTAGISTSAAAAASATAPVQAVAKGVKARSSLYLGPAAAAAVKAGDDILALIGSLPRTLRTLQWAVQAAVGYKRLMMSLAPDLDPEGYNAAISNLHNYWAQRLTEVCRANGGVYVKAGQFAAAFGAVPNEYRKHLALLQDKAKPRPFHVVDRVLRLELGAGAEEVFAEFSAEATAAASLAQVHKARLADGRQVAVKVQYPGLRGAANADLTTLGCLSRAAQALFPEFRLGWLFEELQLKLTEELDFHVEIHNAQKLMSCMYPSSSSGGGGGSGSCSSRCSADSRCGVTVPTAHAGLCTSKILTMEWIDGLKVNDSAALRAARISPHAVGRAMDEAFAEMTFVHGYIHSDPHPGNIMVRPTGRRGLLSWLLRGTWQPFEVVLLDHGSYLSISNRLRQQYCQLWCSLFAGDSAGAAAVAIDLGGQRAGQILPVILTQRGRNKEEQKEMQRAAGVASFGDITQLLATAPRDVVELLRIAAVVRNVTASLGCSLADRLRINGTWAFRGLPSYGSAWAGLGPDGDLSEADKKFAQMGYRVNIQARLLVIRGYLAVNAVLNRTLLATLHVFGQPVVLY</sequence>
<comment type="similarity">
    <text evidence="1">Belongs to the protein kinase superfamily. ADCK protein kinase family.</text>
</comment>
<evidence type="ECO:0000256" key="1">
    <source>
        <dbReference type="ARBA" id="ARBA00009670"/>
    </source>
</evidence>
<evidence type="ECO:0000256" key="2">
    <source>
        <dbReference type="SAM" id="MobiDB-lite"/>
    </source>
</evidence>
<dbReference type="Proteomes" id="UP000256970">
    <property type="component" value="Unassembled WGS sequence"/>
</dbReference>
<feature type="compositionally biased region" description="Low complexity" evidence="2">
    <location>
        <begin position="1"/>
        <end position="34"/>
    </location>
</feature>
<dbReference type="InterPro" id="IPR051130">
    <property type="entry name" value="Mito_struct-func_regulator"/>
</dbReference>
<evidence type="ECO:0000313" key="4">
    <source>
        <dbReference type="EMBL" id="SZX66923.1"/>
    </source>
</evidence>
<dbReference type="Pfam" id="PF03109">
    <property type="entry name" value="ABC1"/>
    <property type="match status" value="1"/>
</dbReference>